<name>A0A7T8K8R6_CALRO</name>
<dbReference type="AlphaFoldDB" id="A0A7T8K8R6"/>
<feature type="non-terminal residue" evidence="1">
    <location>
        <position position="1"/>
    </location>
</feature>
<evidence type="ECO:0000313" key="2">
    <source>
        <dbReference type="Proteomes" id="UP000595437"/>
    </source>
</evidence>
<feature type="non-terminal residue" evidence="1">
    <location>
        <position position="69"/>
    </location>
</feature>
<proteinExistence type="predicted"/>
<gene>
    <name evidence="1" type="ORF">FKW44_011283</name>
</gene>
<evidence type="ECO:0000313" key="1">
    <source>
        <dbReference type="EMBL" id="QQP50319.1"/>
    </source>
</evidence>
<sequence>GRTTALISFRPMISSTWKNCLAAIEERLLLCESLGIGEKVKGELKINPFASKLDQVLKKNLGFGIMDNI</sequence>
<reference evidence="2" key="1">
    <citation type="submission" date="2021-01" db="EMBL/GenBank/DDBJ databases">
        <title>Caligus Genome Assembly.</title>
        <authorList>
            <person name="Gallardo-Escarate C."/>
        </authorList>
    </citation>
    <scope>NUCLEOTIDE SEQUENCE [LARGE SCALE GENOMIC DNA]</scope>
</reference>
<keyword evidence="2" id="KW-1185">Reference proteome</keyword>
<organism evidence="1 2">
    <name type="scientific">Caligus rogercresseyi</name>
    <name type="common">Sea louse</name>
    <dbReference type="NCBI Taxonomy" id="217165"/>
    <lineage>
        <taxon>Eukaryota</taxon>
        <taxon>Metazoa</taxon>
        <taxon>Ecdysozoa</taxon>
        <taxon>Arthropoda</taxon>
        <taxon>Crustacea</taxon>
        <taxon>Multicrustacea</taxon>
        <taxon>Hexanauplia</taxon>
        <taxon>Copepoda</taxon>
        <taxon>Siphonostomatoida</taxon>
        <taxon>Caligidae</taxon>
        <taxon>Caligus</taxon>
    </lineage>
</organism>
<dbReference type="EMBL" id="CP045896">
    <property type="protein sequence ID" value="QQP50319.1"/>
    <property type="molecule type" value="Genomic_DNA"/>
</dbReference>
<dbReference type="Proteomes" id="UP000595437">
    <property type="component" value="Chromosome 7"/>
</dbReference>
<accession>A0A7T8K8R6</accession>
<protein>
    <submittedName>
        <fullName evidence="1">Uncharacterized protein</fullName>
    </submittedName>
</protein>